<dbReference type="SUPFAM" id="SSF57535">
    <property type="entry name" value="Complement control module/SCR domain"/>
    <property type="match status" value="3"/>
</dbReference>
<evidence type="ECO:0000313" key="4">
    <source>
        <dbReference type="Ensembl" id="ENSPMAP00000008002.1"/>
    </source>
</evidence>
<dbReference type="InterPro" id="IPR043543">
    <property type="entry name" value="PAPPA/PAPPA2"/>
</dbReference>
<reference evidence="4" key="2">
    <citation type="submission" date="2025-09" db="UniProtKB">
        <authorList>
            <consortium name="Ensembl"/>
        </authorList>
    </citation>
    <scope>IDENTIFICATION</scope>
</reference>
<accession>S4RS15</accession>
<dbReference type="GO" id="GO:0006508">
    <property type="term" value="P:proteolysis"/>
    <property type="evidence" value="ECO:0007669"/>
    <property type="project" value="TreeGrafter"/>
</dbReference>
<dbReference type="Ensembl" id="ENSPMAT00000008038.1">
    <property type="protein sequence ID" value="ENSPMAP00000008002.1"/>
    <property type="gene ID" value="ENSPMAG00000007272.1"/>
</dbReference>
<dbReference type="PROSITE" id="PS50923">
    <property type="entry name" value="SUSHI"/>
    <property type="match status" value="2"/>
</dbReference>
<dbReference type="SMART" id="SM00032">
    <property type="entry name" value="CCP"/>
    <property type="match status" value="3"/>
</dbReference>
<feature type="domain" description="Sushi" evidence="3">
    <location>
        <begin position="149"/>
        <end position="209"/>
    </location>
</feature>
<sequence length="238" mass="26282">VGVACVEGQWDKRVACLPVDCGVPSSHLVYHADFSYPHGTSYSARTTFVCRPPAILQGASAELQCQEDGLWSLPEAYCQLTCRAPPPMPNAVARTERCKHDGQKVGSSCKYRCKPGYHVLLTSRKPRPWVFKVKCTEEGHWEEGGCVPVQCPPLPLVLHGSYTCTHRFQFGSRCWVNCSTGNPMDQQGHKVIECRKNGRWSGELQLCPHVQGECTTPDPPFIIEFDCPTGYGIGNSVA</sequence>
<evidence type="ECO:0000259" key="3">
    <source>
        <dbReference type="PROSITE" id="PS50923"/>
    </source>
</evidence>
<dbReference type="GO" id="GO:0005615">
    <property type="term" value="C:extracellular space"/>
    <property type="evidence" value="ECO:0007669"/>
    <property type="project" value="TreeGrafter"/>
</dbReference>
<dbReference type="CDD" id="cd00033">
    <property type="entry name" value="CCP"/>
    <property type="match status" value="2"/>
</dbReference>
<organism evidence="4">
    <name type="scientific">Petromyzon marinus</name>
    <name type="common">Sea lamprey</name>
    <dbReference type="NCBI Taxonomy" id="7757"/>
    <lineage>
        <taxon>Eukaryota</taxon>
        <taxon>Metazoa</taxon>
        <taxon>Chordata</taxon>
        <taxon>Craniata</taxon>
        <taxon>Vertebrata</taxon>
        <taxon>Cyclostomata</taxon>
        <taxon>Hyperoartia</taxon>
        <taxon>Petromyzontiformes</taxon>
        <taxon>Petromyzontidae</taxon>
        <taxon>Petromyzon</taxon>
    </lineage>
</organism>
<name>S4RS15_PETMA</name>
<proteinExistence type="predicted"/>
<comment type="caution">
    <text evidence="2">Lacks conserved residue(s) required for the propagation of feature annotation.</text>
</comment>
<dbReference type="GO" id="GO:0004222">
    <property type="term" value="F:metalloendopeptidase activity"/>
    <property type="evidence" value="ECO:0007669"/>
    <property type="project" value="TreeGrafter"/>
</dbReference>
<evidence type="ECO:0000256" key="2">
    <source>
        <dbReference type="PROSITE-ProRule" id="PRU00302"/>
    </source>
</evidence>
<dbReference type="AlphaFoldDB" id="S4RS15"/>
<keyword evidence="1 2" id="KW-1015">Disulfide bond</keyword>
<dbReference type="FunFam" id="2.10.70.10:FF:000061">
    <property type="entry name" value="Pappalysin 1"/>
    <property type="match status" value="1"/>
</dbReference>
<evidence type="ECO:0000256" key="1">
    <source>
        <dbReference type="ARBA" id="ARBA00023157"/>
    </source>
</evidence>
<feature type="disulfide bond" evidence="2">
    <location>
        <begin position="151"/>
        <end position="194"/>
    </location>
</feature>
<feature type="domain" description="Sushi" evidence="3">
    <location>
        <begin position="19"/>
        <end position="80"/>
    </location>
</feature>
<dbReference type="Gene3D" id="2.10.70.10">
    <property type="entry name" value="Complement Module, domain 1"/>
    <property type="match status" value="3"/>
</dbReference>
<dbReference type="HOGENOM" id="CLU_1168237_0_0_1"/>
<dbReference type="InterPro" id="IPR000436">
    <property type="entry name" value="Sushi_SCR_CCP_dom"/>
</dbReference>
<protein>
    <recommendedName>
        <fullName evidence="3">Sushi domain-containing protein</fullName>
    </recommendedName>
</protein>
<dbReference type="GeneTree" id="ENSGT00940000156654"/>
<dbReference type="Pfam" id="PF00084">
    <property type="entry name" value="Sushi"/>
    <property type="match status" value="2"/>
</dbReference>
<dbReference type="GO" id="GO:0007166">
    <property type="term" value="P:cell surface receptor signaling pathway"/>
    <property type="evidence" value="ECO:0007669"/>
    <property type="project" value="TreeGrafter"/>
</dbReference>
<dbReference type="InterPro" id="IPR035976">
    <property type="entry name" value="Sushi/SCR/CCP_sf"/>
</dbReference>
<dbReference type="PANTHER" id="PTHR46130">
    <property type="entry name" value="LAMGL DOMAIN-CONTAINING PROTEIN"/>
    <property type="match status" value="1"/>
</dbReference>
<reference evidence="4" key="1">
    <citation type="submission" date="2025-08" db="UniProtKB">
        <authorList>
            <consortium name="Ensembl"/>
        </authorList>
    </citation>
    <scope>IDENTIFICATION</scope>
</reference>
<keyword evidence="2" id="KW-0768">Sushi</keyword>
<dbReference type="OMA" id="ATRFSYE"/>
<dbReference type="PANTHER" id="PTHR46130:SF3">
    <property type="entry name" value="CHROMOSOME UNDETERMINED SCAFFOLD_33, WHOLE GENOME SHOTGUN SEQUENCE"/>
    <property type="match status" value="1"/>
</dbReference>
<dbReference type="STRING" id="7757.ENSPMAP00000008002"/>